<evidence type="ECO:0000313" key="5">
    <source>
        <dbReference type="EMBL" id="AEF18101.1"/>
    </source>
</evidence>
<dbReference type="Proteomes" id="UP000007239">
    <property type="component" value="Chromosome"/>
</dbReference>
<dbReference type="CDD" id="cd07045">
    <property type="entry name" value="BMC_CcmK_like"/>
    <property type="match status" value="1"/>
</dbReference>
<dbReference type="InterPro" id="IPR044872">
    <property type="entry name" value="CcmK/CsoS1_BMC"/>
</dbReference>
<sequence>MHAIGLIEVNGFVTAVETLDAMLKTANVEFVTWEKKLGGRLVTIIIKGDVSAVEEAILNGKNEADKITRTVTYAVIPNPHPETIKMVNISAGKLFKIDGGEINEF</sequence>
<dbReference type="PANTHER" id="PTHR33941">
    <property type="entry name" value="PROPANEDIOL UTILIZATION PROTEIN PDUA"/>
    <property type="match status" value="1"/>
</dbReference>
<dbReference type="STRING" id="858215.Thexy_2091"/>
<evidence type="ECO:0000259" key="4">
    <source>
        <dbReference type="PROSITE" id="PS51930"/>
    </source>
</evidence>
<dbReference type="Gene3D" id="3.30.70.1710">
    <property type="match status" value="1"/>
</dbReference>
<dbReference type="Pfam" id="PF00936">
    <property type="entry name" value="BMC"/>
    <property type="match status" value="1"/>
</dbReference>
<dbReference type="PANTHER" id="PTHR33941:SF11">
    <property type="entry name" value="BACTERIAL MICROCOMPARTMENT SHELL PROTEIN PDUJ"/>
    <property type="match status" value="1"/>
</dbReference>
<dbReference type="InterPro" id="IPR037233">
    <property type="entry name" value="CcmK-like_sf"/>
</dbReference>
<evidence type="ECO:0000313" key="6">
    <source>
        <dbReference type="Proteomes" id="UP000007239"/>
    </source>
</evidence>
<dbReference type="SUPFAM" id="SSF143414">
    <property type="entry name" value="CcmK-like"/>
    <property type="match status" value="1"/>
</dbReference>
<dbReference type="PROSITE" id="PS51930">
    <property type="entry name" value="BMC_2"/>
    <property type="match status" value="1"/>
</dbReference>
<evidence type="ECO:0000256" key="3">
    <source>
        <dbReference type="PROSITE-ProRule" id="PRU01278"/>
    </source>
</evidence>
<dbReference type="GO" id="GO:0031469">
    <property type="term" value="C:bacterial microcompartment"/>
    <property type="evidence" value="ECO:0007669"/>
    <property type="project" value="UniProtKB-SubCell"/>
</dbReference>
<dbReference type="AlphaFoldDB" id="F6BKF4"/>
<dbReference type="KEGG" id="txy:Thexy_2091"/>
<dbReference type="SMART" id="SM00877">
    <property type="entry name" value="BMC"/>
    <property type="match status" value="1"/>
</dbReference>
<keyword evidence="6" id="KW-1185">Reference proteome</keyword>
<name>F6BKF4_THEXL</name>
<dbReference type="EMBL" id="CP002739">
    <property type="protein sequence ID" value="AEF18101.1"/>
    <property type="molecule type" value="Genomic_DNA"/>
</dbReference>
<dbReference type="InterPro" id="IPR050575">
    <property type="entry name" value="BMC_shell"/>
</dbReference>
<proteinExistence type="inferred from homology"/>
<accession>F6BKF4</accession>
<dbReference type="InterPro" id="IPR000249">
    <property type="entry name" value="BMC_dom"/>
</dbReference>
<comment type="similarity">
    <text evidence="3">Belongs to the bacterial microcompartments protein family.</text>
</comment>
<protein>
    <submittedName>
        <fullName evidence="5">Microcompartments protein</fullName>
    </submittedName>
</protein>
<feature type="domain" description="BMC" evidence="4">
    <location>
        <begin position="3"/>
        <end position="88"/>
    </location>
</feature>
<dbReference type="RefSeq" id="WP_013788831.1">
    <property type="nucleotide sequence ID" value="NC_015555.1"/>
</dbReference>
<dbReference type="HOGENOM" id="CLU_064903_5_4_9"/>
<evidence type="ECO:0000256" key="2">
    <source>
        <dbReference type="ARBA" id="ARBA00024446"/>
    </source>
</evidence>
<gene>
    <name evidence="5" type="ordered locus">Thexy_2091</name>
</gene>
<organism evidence="5 6">
    <name type="scientific">Thermoanaerobacterium xylanolyticum (strain ATCC 49914 / DSM 7097 / LX-11)</name>
    <dbReference type="NCBI Taxonomy" id="858215"/>
    <lineage>
        <taxon>Bacteria</taxon>
        <taxon>Bacillati</taxon>
        <taxon>Bacillota</taxon>
        <taxon>Clostridia</taxon>
        <taxon>Thermoanaerobacterales</taxon>
        <taxon>Thermoanaerobacteraceae</taxon>
        <taxon>Thermoanaerobacterium</taxon>
    </lineage>
</organism>
<reference evidence="5" key="1">
    <citation type="submission" date="2011-05" db="EMBL/GenBank/DDBJ databases">
        <title>Complete sequence of Thermoanaerobacterium xylanolyticum LX-11.</title>
        <authorList>
            <consortium name="US DOE Joint Genome Institute"/>
            <person name="Lucas S."/>
            <person name="Han J."/>
            <person name="Lapidus A."/>
            <person name="Cheng J.-F."/>
            <person name="Goodwin L."/>
            <person name="Pitluck S."/>
            <person name="Peters L."/>
            <person name="Mikhailova N."/>
            <person name="Lu M."/>
            <person name="Han C."/>
            <person name="Tapia R."/>
            <person name="Land M."/>
            <person name="Hauser L."/>
            <person name="Kyrpides N."/>
            <person name="Ivanova N."/>
            <person name="Pagani I."/>
            <person name="Hemme C."/>
            <person name="Woyke T."/>
        </authorList>
    </citation>
    <scope>NUCLEOTIDE SEQUENCE</scope>
    <source>
        <strain evidence="5">LX-11</strain>
    </source>
</reference>
<keyword evidence="2" id="KW-1283">Bacterial microcompartment</keyword>
<dbReference type="eggNOG" id="COG4577">
    <property type="taxonomic scope" value="Bacteria"/>
</dbReference>
<evidence type="ECO:0000256" key="1">
    <source>
        <dbReference type="ARBA" id="ARBA00024322"/>
    </source>
</evidence>
<comment type="subcellular location">
    <subcellularLocation>
        <location evidence="1">Bacterial microcompartment</location>
    </subcellularLocation>
</comment>